<reference evidence="3 5" key="1">
    <citation type="submission" date="2020-10" db="EMBL/GenBank/DDBJ databases">
        <title>Connecting structure to function with the recovery of over 1000 high-quality activated sludge metagenome-assembled genomes encoding full-length rRNA genes using long-read sequencing.</title>
        <authorList>
            <person name="Singleton C.M."/>
            <person name="Petriglieri F."/>
            <person name="Kristensen J.M."/>
            <person name="Kirkegaard R.H."/>
            <person name="Michaelsen T.Y."/>
            <person name="Andersen M.H."/>
            <person name="Karst S.M."/>
            <person name="Dueholm M.S."/>
            <person name="Nielsen P.H."/>
            <person name="Albertsen M."/>
        </authorList>
    </citation>
    <scope>NUCLEOTIDE SEQUENCE [LARGE SCALE GENOMIC DNA]</scope>
    <source>
        <strain evidence="3">Ega_18-Q3-R5-49_MAXAC.001</strain>
        <strain evidence="4">Ribe_18-Q3-R11-54_MAXAC.001</strain>
    </source>
</reference>
<evidence type="ECO:0000313" key="5">
    <source>
        <dbReference type="Proteomes" id="UP000726105"/>
    </source>
</evidence>
<sequence length="209" mass="22438">MLGFAPLTPDQIRVLAHPLRSRLVDRLRRRGPATATTLAKELDTNSGATSYHLRRLAAYGLVQPAGGGRGRERRWEASARRHTLPGGADAGVGGSGGGASGPIASTRGADPDTESSLDWLDRDYVRHFAEKAELWLDAAPEWPAGWTDPCGLRDGMVLVTAPQLADLRAELDGVLARYRRVGQGNPKAKRVAVYTSCQPLDLDSPPLTP</sequence>
<dbReference type="InterPro" id="IPR001845">
    <property type="entry name" value="HTH_ArsR_DNA-bd_dom"/>
</dbReference>
<evidence type="ECO:0000259" key="2">
    <source>
        <dbReference type="SMART" id="SM00418"/>
    </source>
</evidence>
<dbReference type="InterPro" id="IPR036388">
    <property type="entry name" value="WH-like_DNA-bd_sf"/>
</dbReference>
<dbReference type="InterPro" id="IPR011991">
    <property type="entry name" value="ArsR-like_HTH"/>
</dbReference>
<dbReference type="GO" id="GO:0003700">
    <property type="term" value="F:DNA-binding transcription factor activity"/>
    <property type="evidence" value="ECO:0007669"/>
    <property type="project" value="InterPro"/>
</dbReference>
<dbReference type="EMBL" id="JADKGK010000020">
    <property type="protein sequence ID" value="MBL0004041.1"/>
    <property type="molecule type" value="Genomic_DNA"/>
</dbReference>
<dbReference type="Pfam" id="PF12840">
    <property type="entry name" value="HTH_20"/>
    <property type="match status" value="1"/>
</dbReference>
<dbReference type="EMBL" id="JADJIB010000004">
    <property type="protein sequence ID" value="MBK7273726.1"/>
    <property type="molecule type" value="Genomic_DNA"/>
</dbReference>
<dbReference type="CDD" id="cd00090">
    <property type="entry name" value="HTH_ARSR"/>
    <property type="match status" value="1"/>
</dbReference>
<evidence type="ECO:0000313" key="4">
    <source>
        <dbReference type="EMBL" id="MBL0004041.1"/>
    </source>
</evidence>
<protein>
    <submittedName>
        <fullName evidence="3">Helix-turn-helix transcriptional regulator</fullName>
    </submittedName>
</protein>
<dbReference type="AlphaFoldDB" id="A0A935IRH6"/>
<name>A0A935IRH6_9MICO</name>
<feature type="compositionally biased region" description="Gly residues" evidence="1">
    <location>
        <begin position="88"/>
        <end position="100"/>
    </location>
</feature>
<dbReference type="SMART" id="SM00418">
    <property type="entry name" value="HTH_ARSR"/>
    <property type="match status" value="1"/>
</dbReference>
<gene>
    <name evidence="3" type="ORF">IPI13_11375</name>
    <name evidence="4" type="ORF">IPP00_08690</name>
</gene>
<evidence type="ECO:0000313" key="3">
    <source>
        <dbReference type="EMBL" id="MBK7273726.1"/>
    </source>
</evidence>
<dbReference type="SUPFAM" id="SSF46785">
    <property type="entry name" value="Winged helix' DNA-binding domain"/>
    <property type="match status" value="1"/>
</dbReference>
<proteinExistence type="predicted"/>
<accession>A0A935IRH6</accession>
<dbReference type="Proteomes" id="UP000726105">
    <property type="component" value="Unassembled WGS sequence"/>
</dbReference>
<dbReference type="Proteomes" id="UP000886632">
    <property type="component" value="Unassembled WGS sequence"/>
</dbReference>
<dbReference type="InterPro" id="IPR036390">
    <property type="entry name" value="WH_DNA-bd_sf"/>
</dbReference>
<organism evidence="3 5">
    <name type="scientific">Candidatus Phosphoribacter hodrii</name>
    <dbReference type="NCBI Taxonomy" id="2953743"/>
    <lineage>
        <taxon>Bacteria</taxon>
        <taxon>Bacillati</taxon>
        <taxon>Actinomycetota</taxon>
        <taxon>Actinomycetes</taxon>
        <taxon>Micrococcales</taxon>
        <taxon>Dermatophilaceae</taxon>
        <taxon>Candidatus Phosphoribacter</taxon>
    </lineage>
</organism>
<feature type="region of interest" description="Disordered" evidence="1">
    <location>
        <begin position="64"/>
        <end position="115"/>
    </location>
</feature>
<feature type="domain" description="HTH arsR-type" evidence="2">
    <location>
        <begin position="10"/>
        <end position="89"/>
    </location>
</feature>
<comment type="caution">
    <text evidence="3">The sequence shown here is derived from an EMBL/GenBank/DDBJ whole genome shotgun (WGS) entry which is preliminary data.</text>
</comment>
<feature type="compositionally biased region" description="Basic and acidic residues" evidence="1">
    <location>
        <begin position="69"/>
        <end position="79"/>
    </location>
</feature>
<dbReference type="Gene3D" id="1.10.10.10">
    <property type="entry name" value="Winged helix-like DNA-binding domain superfamily/Winged helix DNA-binding domain"/>
    <property type="match status" value="1"/>
</dbReference>
<evidence type="ECO:0000256" key="1">
    <source>
        <dbReference type="SAM" id="MobiDB-lite"/>
    </source>
</evidence>